<organism evidence="2 3">
    <name type="scientific">Serendipita indica (strain DSM 11827)</name>
    <name type="common">Root endophyte fungus</name>
    <name type="synonym">Piriformospora indica</name>
    <dbReference type="NCBI Taxonomy" id="1109443"/>
    <lineage>
        <taxon>Eukaryota</taxon>
        <taxon>Fungi</taxon>
        <taxon>Dikarya</taxon>
        <taxon>Basidiomycota</taxon>
        <taxon>Agaricomycotina</taxon>
        <taxon>Agaricomycetes</taxon>
        <taxon>Sebacinales</taxon>
        <taxon>Serendipitaceae</taxon>
        <taxon>Serendipita</taxon>
    </lineage>
</organism>
<keyword evidence="3" id="KW-1185">Reference proteome</keyword>
<evidence type="ECO:0000256" key="1">
    <source>
        <dbReference type="SAM" id="Phobius"/>
    </source>
</evidence>
<sequence length="162" mass="18629">MRWSSLIRSCVILNYRTAPLAITYIYPIILESVIFIAMLYHAYGYYQVLADGHKSSRAILQRLYIDGTQYYVMLMLFRLGTVLVFFLTPMGLQLLFNQFAYLISATLTSRYFLSFRRTILDVQSAPIPGISDVQDASTHLSIQRSTMVHSRNDVMMRTMSSA</sequence>
<feature type="transmembrane region" description="Helical" evidence="1">
    <location>
        <begin position="24"/>
        <end position="49"/>
    </location>
</feature>
<keyword evidence="1" id="KW-1133">Transmembrane helix</keyword>
<reference evidence="2 3" key="1">
    <citation type="journal article" date="2011" name="PLoS Pathog.">
        <title>Endophytic Life Strategies Decoded by Genome and Transcriptome Analyses of the Mutualistic Root Symbiont Piriformospora indica.</title>
        <authorList>
            <person name="Zuccaro A."/>
            <person name="Lahrmann U."/>
            <person name="Guldener U."/>
            <person name="Langen G."/>
            <person name="Pfiffi S."/>
            <person name="Biedenkopf D."/>
            <person name="Wong P."/>
            <person name="Samans B."/>
            <person name="Grimm C."/>
            <person name="Basiewicz M."/>
            <person name="Murat C."/>
            <person name="Martin F."/>
            <person name="Kogel K.H."/>
        </authorList>
    </citation>
    <scope>NUCLEOTIDE SEQUENCE [LARGE SCALE GENOMIC DNA]</scope>
    <source>
        <strain evidence="2 3">DSM 11827</strain>
    </source>
</reference>
<protein>
    <submittedName>
        <fullName evidence="2">Uncharacterized protein</fullName>
    </submittedName>
</protein>
<keyword evidence="1" id="KW-0472">Membrane</keyword>
<proteinExistence type="predicted"/>
<name>G4U0Q2_SERID</name>
<dbReference type="OrthoDB" id="3251775at2759"/>
<gene>
    <name evidence="2" type="ORF">PIIN_11128</name>
</gene>
<dbReference type="EMBL" id="CAFZ01001311">
    <property type="protein sequence ID" value="CCA77145.1"/>
    <property type="molecule type" value="Genomic_DNA"/>
</dbReference>
<dbReference type="AlphaFoldDB" id="G4U0Q2"/>
<dbReference type="Proteomes" id="UP000007148">
    <property type="component" value="Unassembled WGS sequence"/>
</dbReference>
<accession>G4U0Q2</accession>
<feature type="transmembrane region" description="Helical" evidence="1">
    <location>
        <begin position="70"/>
        <end position="88"/>
    </location>
</feature>
<evidence type="ECO:0000313" key="2">
    <source>
        <dbReference type="EMBL" id="CCA77145.1"/>
    </source>
</evidence>
<comment type="caution">
    <text evidence="2">The sequence shown here is derived from an EMBL/GenBank/DDBJ whole genome shotgun (WGS) entry which is preliminary data.</text>
</comment>
<dbReference type="HOGENOM" id="CLU_1636067_0_0_1"/>
<keyword evidence="1" id="KW-0812">Transmembrane</keyword>
<evidence type="ECO:0000313" key="3">
    <source>
        <dbReference type="Proteomes" id="UP000007148"/>
    </source>
</evidence>
<dbReference type="InParanoid" id="G4U0Q2"/>